<dbReference type="EC" id="4.2.1.9" evidence="3"/>
<sequence>MKPTFVTIDRHPGRSTQTIGVARALGTDPDLIHEPSVGVVGTKGDSQCYLGVMSKVEAIHAELKARIGTGANQLKMRLVQPEYTIATSDGIRNGTREMRYSLIGREVTQDALCEHLSATGLAGTIAVVACDKPPVGTLSALLEHNLPSIIMSDGPIHPGKDPNTGEALDIVSAYQVAGHPDPEYRHHIACHACPGYGSCGGMFTYNTMQTFIGVVGMQPLHMVAPPSDDPRRTGQFAAELVDLLANLIKNDLKPRDIVVRDSIRNAVIVSMAIGGSTNVVLHAPEIARAAGFADFWKDVMTPEEFNYLSQHVVPVLTDARPYGKYSMVDIDEVGGVQVIVRELLDAGLLNGDVLTCTGETLAKQVERLGAKKADGRVIYPVEKPYKPTGGLRMLGGNLSPDFSAILKLAGVEGGLEDNLFRGRARVFEGEAGLLKALDETPDTFQNHDMIIVRYEGPSGAPGMPEMLDPTSRITTLCRERNIVVALMTDARFSGGSVGLVIGHVGPEAAIGGPIGLVEEGDEIVADLNVNELNCTQLADSATYAKRKAAWDKVVAANGGLHPNCGAADTRLLHRARTSAVPATRGGGLHPNREVWVRAPRKAERQDFKLRNKHRPEANKSF</sequence>
<dbReference type="Pfam" id="PF00920">
    <property type="entry name" value="ILVD_EDD_N"/>
    <property type="match status" value="1"/>
</dbReference>
<dbReference type="PROSITE" id="PS00887">
    <property type="entry name" value="ILVD_EDD_2"/>
    <property type="match status" value="1"/>
</dbReference>
<keyword evidence="4" id="KW-1185">Reference proteome</keyword>
<evidence type="ECO:0000259" key="1">
    <source>
        <dbReference type="Pfam" id="PF00920"/>
    </source>
</evidence>
<evidence type="ECO:0000313" key="3">
    <source>
        <dbReference type="EMBL" id="MBU8872321.1"/>
    </source>
</evidence>
<name>A0ABS6ICI5_9HYPH</name>
<dbReference type="PANTHER" id="PTHR21000">
    <property type="entry name" value="DIHYDROXY-ACID DEHYDRATASE DAD"/>
    <property type="match status" value="1"/>
</dbReference>
<protein>
    <submittedName>
        <fullName evidence="3">Dihydroxy-acid dehydratase</fullName>
        <ecNumber evidence="3">4.2.1.9</ecNumber>
    </submittedName>
</protein>
<evidence type="ECO:0000259" key="2">
    <source>
        <dbReference type="Pfam" id="PF24877"/>
    </source>
</evidence>
<dbReference type="InterPro" id="IPR056740">
    <property type="entry name" value="ILV_EDD_C"/>
</dbReference>
<dbReference type="RefSeq" id="WP_216956175.1">
    <property type="nucleotide sequence ID" value="NZ_JAHOPB010000001.1"/>
</dbReference>
<dbReference type="InterPro" id="IPR050165">
    <property type="entry name" value="DHAD_IlvD/Edd"/>
</dbReference>
<dbReference type="InterPro" id="IPR000581">
    <property type="entry name" value="ILV_EDD_N"/>
</dbReference>
<organism evidence="3 4">
    <name type="scientific">Reyranella humidisoli</name>
    <dbReference type="NCBI Taxonomy" id="2849149"/>
    <lineage>
        <taxon>Bacteria</taxon>
        <taxon>Pseudomonadati</taxon>
        <taxon>Pseudomonadota</taxon>
        <taxon>Alphaproteobacteria</taxon>
        <taxon>Hyphomicrobiales</taxon>
        <taxon>Reyranellaceae</taxon>
        <taxon>Reyranella</taxon>
    </lineage>
</organism>
<gene>
    <name evidence="3" type="ORF">KQ910_01030</name>
</gene>
<dbReference type="PANTHER" id="PTHR21000:SF5">
    <property type="entry name" value="DIHYDROXY-ACID DEHYDRATASE, MITOCHONDRIAL"/>
    <property type="match status" value="1"/>
</dbReference>
<dbReference type="InterPro" id="IPR020558">
    <property type="entry name" value="DiOHA_6PGluconate_deHydtase_CS"/>
</dbReference>
<comment type="caution">
    <text evidence="3">The sequence shown here is derived from an EMBL/GenBank/DDBJ whole genome shotgun (WGS) entry which is preliminary data.</text>
</comment>
<feature type="domain" description="Dihydroxy-acid/6-phosphogluconate dehydratase N-terminal" evidence="1">
    <location>
        <begin position="82"/>
        <end position="363"/>
    </location>
</feature>
<evidence type="ECO:0000313" key="4">
    <source>
        <dbReference type="Proteomes" id="UP000727907"/>
    </source>
</evidence>
<reference evidence="3 4" key="1">
    <citation type="submission" date="2021-06" db="EMBL/GenBank/DDBJ databases">
        <authorList>
            <person name="Lee D.H."/>
        </authorList>
    </citation>
    <scope>NUCLEOTIDE SEQUENCE [LARGE SCALE GENOMIC DNA]</scope>
    <source>
        <strain evidence="3 4">MMS21-HV4-11</strain>
    </source>
</reference>
<dbReference type="GO" id="GO:0004160">
    <property type="term" value="F:dihydroxy-acid dehydratase activity"/>
    <property type="evidence" value="ECO:0007669"/>
    <property type="project" value="UniProtKB-EC"/>
</dbReference>
<dbReference type="Proteomes" id="UP000727907">
    <property type="component" value="Unassembled WGS sequence"/>
</dbReference>
<feature type="domain" description="Dihydroxy-acid/6-phosphogluconate dehydratase C-terminal" evidence="2">
    <location>
        <begin position="377"/>
        <end position="556"/>
    </location>
</feature>
<dbReference type="Pfam" id="PF24877">
    <property type="entry name" value="ILV_EDD_C"/>
    <property type="match status" value="1"/>
</dbReference>
<keyword evidence="3" id="KW-0456">Lyase</keyword>
<accession>A0ABS6ICI5</accession>
<proteinExistence type="predicted"/>
<dbReference type="EMBL" id="JAHOPB010000001">
    <property type="protein sequence ID" value="MBU8872321.1"/>
    <property type="molecule type" value="Genomic_DNA"/>
</dbReference>